<evidence type="ECO:0000256" key="1">
    <source>
        <dbReference type="SAM" id="MobiDB-lite"/>
    </source>
</evidence>
<dbReference type="EMBL" id="SHKR01000001">
    <property type="protein sequence ID" value="RZU24517.1"/>
    <property type="molecule type" value="Genomic_DNA"/>
</dbReference>
<sequence>MPKRALPKSLMVPKGPPTAKKTSRQTHVAKPTKLWAIATNGRLDLALTLG</sequence>
<evidence type="ECO:0000313" key="3">
    <source>
        <dbReference type="Proteomes" id="UP000292027"/>
    </source>
</evidence>
<reference evidence="2 3" key="1">
    <citation type="journal article" date="2015" name="Stand. Genomic Sci.">
        <title>Genomic Encyclopedia of Bacterial and Archaeal Type Strains, Phase III: the genomes of soil and plant-associated and newly described type strains.</title>
        <authorList>
            <person name="Whitman W.B."/>
            <person name="Woyke T."/>
            <person name="Klenk H.P."/>
            <person name="Zhou Y."/>
            <person name="Lilburn T.G."/>
            <person name="Beck B.J."/>
            <person name="De Vos P."/>
            <person name="Vandamme P."/>
            <person name="Eisen J.A."/>
            <person name="Garrity G."/>
            <person name="Hugenholtz P."/>
            <person name="Kyrpides N.C."/>
        </authorList>
    </citation>
    <scope>NUCLEOTIDE SEQUENCE [LARGE SCALE GENOMIC DNA]</scope>
    <source>
        <strain evidence="2 3">VKM Ac-2540</strain>
    </source>
</reference>
<dbReference type="Proteomes" id="UP000292027">
    <property type="component" value="Unassembled WGS sequence"/>
</dbReference>
<evidence type="ECO:0000313" key="2">
    <source>
        <dbReference type="EMBL" id="RZU24517.1"/>
    </source>
</evidence>
<protein>
    <submittedName>
        <fullName evidence="2">Uncharacterized protein</fullName>
    </submittedName>
</protein>
<gene>
    <name evidence="2" type="ORF">EV645_0159</name>
</gene>
<proteinExistence type="predicted"/>
<keyword evidence="3" id="KW-1185">Reference proteome</keyword>
<dbReference type="AlphaFoldDB" id="A0A4Q7XL91"/>
<name>A0A4Q7XL91_9ACTN</name>
<accession>A0A4Q7XL91</accession>
<feature type="region of interest" description="Disordered" evidence="1">
    <location>
        <begin position="1"/>
        <end position="29"/>
    </location>
</feature>
<organism evidence="2 3">
    <name type="scientific">Kribbella rubisoli</name>
    <dbReference type="NCBI Taxonomy" id="3075929"/>
    <lineage>
        <taxon>Bacteria</taxon>
        <taxon>Bacillati</taxon>
        <taxon>Actinomycetota</taxon>
        <taxon>Actinomycetes</taxon>
        <taxon>Propionibacteriales</taxon>
        <taxon>Kribbellaceae</taxon>
        <taxon>Kribbella</taxon>
    </lineage>
</organism>
<comment type="caution">
    <text evidence="2">The sequence shown here is derived from an EMBL/GenBank/DDBJ whole genome shotgun (WGS) entry which is preliminary data.</text>
</comment>